<dbReference type="EMBL" id="HBFD01000696">
    <property type="protein sequence ID" value="CAD8713683.1"/>
    <property type="molecule type" value="Transcribed_RNA"/>
</dbReference>
<dbReference type="InterPro" id="IPR015943">
    <property type="entry name" value="WD40/YVTN_repeat-like_dom_sf"/>
</dbReference>
<dbReference type="InterPro" id="IPR002860">
    <property type="entry name" value="BNR_rpt"/>
</dbReference>
<sequence length="379" mass="42584">MPYSKPCNMKFIIIIYIVIVCLCSCLTLTLAENLRKNADESTDSEFKLILLNGVLDSEITDVNAVAMSSTGKIVYASSYVYGTSDKSYLYKSADYGKTWQAITDVINVYNIATTPSGRIVYVTQVNDLVNLPAIDRRLLVLKSTDFGETWSISLQSGYTVAELNNYNPFPIVISSSGQHVYFSSSVLLTSNDYGESYIKHQLLRSDDNYYYDGYASPSGIAVSRTGRYAYYVNEHDFYARSTNYGSKFELFPRTFLQRSYASAVGCSESGKIVYIVDSSHGFIHKSNNFGYTFTKVSQIPTNPNTQYTSFNSIVTSKNGDIVYISNYYGPIYKSTDSASTFEELPLTNVPDNDKAYSVLSTNYKGDTLIFGYFQYREYN</sequence>
<dbReference type="SUPFAM" id="SSF50939">
    <property type="entry name" value="Sialidases"/>
    <property type="match status" value="1"/>
</dbReference>
<gene>
    <name evidence="1" type="ORF">CNEB1095_LOCUS471</name>
</gene>
<organism evidence="1">
    <name type="scientific">Chromulina nebulosa</name>
    <dbReference type="NCBI Taxonomy" id="96789"/>
    <lineage>
        <taxon>Eukaryota</taxon>
        <taxon>Sar</taxon>
        <taxon>Stramenopiles</taxon>
        <taxon>Ochrophyta</taxon>
        <taxon>Chrysophyceae</taxon>
        <taxon>Chromulinales</taxon>
        <taxon>Chromulinaceae</taxon>
        <taxon>Chromulina</taxon>
    </lineage>
</organism>
<name>A0A7S0XBZ3_9STRA</name>
<dbReference type="InterPro" id="IPR036278">
    <property type="entry name" value="Sialidase_sf"/>
</dbReference>
<proteinExistence type="predicted"/>
<dbReference type="Pfam" id="PF15899">
    <property type="entry name" value="BNR_6"/>
    <property type="match status" value="1"/>
</dbReference>
<dbReference type="Gene3D" id="2.130.10.10">
    <property type="entry name" value="YVTN repeat-like/Quinoprotein amine dehydrogenase"/>
    <property type="match status" value="2"/>
</dbReference>
<evidence type="ECO:0008006" key="2">
    <source>
        <dbReference type="Google" id="ProtNLM"/>
    </source>
</evidence>
<dbReference type="CDD" id="cd15482">
    <property type="entry name" value="Sialidase_non-viral"/>
    <property type="match status" value="1"/>
</dbReference>
<dbReference type="AlphaFoldDB" id="A0A7S0XBZ3"/>
<accession>A0A7S0XBZ3</accession>
<reference evidence="1" key="1">
    <citation type="submission" date="2021-01" db="EMBL/GenBank/DDBJ databases">
        <authorList>
            <person name="Corre E."/>
            <person name="Pelletier E."/>
            <person name="Niang G."/>
            <person name="Scheremetjew M."/>
            <person name="Finn R."/>
            <person name="Kale V."/>
            <person name="Holt S."/>
            <person name="Cochrane G."/>
            <person name="Meng A."/>
            <person name="Brown T."/>
            <person name="Cohen L."/>
        </authorList>
    </citation>
    <scope>NUCLEOTIDE SEQUENCE</scope>
    <source>
        <strain evidence="1">UTEXLB2642</strain>
    </source>
</reference>
<protein>
    <recommendedName>
        <fullName evidence="2">Sortilin N-terminal domain-containing protein</fullName>
    </recommendedName>
</protein>
<evidence type="ECO:0000313" key="1">
    <source>
        <dbReference type="EMBL" id="CAD8713683.1"/>
    </source>
</evidence>